<dbReference type="Proteomes" id="UP000301475">
    <property type="component" value="Chromosome"/>
</dbReference>
<dbReference type="GO" id="GO:0005886">
    <property type="term" value="C:plasma membrane"/>
    <property type="evidence" value="ECO:0007669"/>
    <property type="project" value="UniProtKB-SubCell"/>
</dbReference>
<sequence length="451" mass="48851">MAVAKRKTNLMTQGNIVKQILFFSIPLILGNLLQQLYSTVDSIIVGNFVGSNALAAVGSSTSLIYLLIAFSQGAATGAGVVVSQYLGAEDRKRTHDAVHTAVAISIILGLVLTLGGVLLSRQILIWMNTPKEVLGDSVTYLRIYSGGLLFNVVYNMASGILNAAGNSKRSLYYLGYASVTNIILDIVFINILGMGVEGAAIATDISQVVSCILAIGYLVKVNEPYKIKLKDIKLNKSTAGRIIKIGLPTGIQNMTISLSNVLVQSSVNQFGASAMAGFGAYMKIDGFNILPVLSFSMAITTFVGQNYGANKIDRVKKGMWITLAMGAIYTIITGILLLTFSTPLMRLFTNDPNVIEYGKLAMDYFCPFYILISCLQCLAGTVRGTGKSIPPMVVLLTSMCLFRIVWLQVALPFFSTIDGIYVLYPVSWVVGLVLMVIYVWKGKWLVPHKVQ</sequence>
<gene>
    <name evidence="8" type="ORF">E5Z56_10325</name>
</gene>
<keyword evidence="9" id="KW-1185">Reference proteome</keyword>
<dbReference type="InterPro" id="IPR052031">
    <property type="entry name" value="Membrane_Transporter-Flippase"/>
</dbReference>
<accession>A0A4P8XYX5</accession>
<feature type="transmembrane region" description="Helical" evidence="7">
    <location>
        <begin position="173"/>
        <end position="193"/>
    </location>
</feature>
<dbReference type="NCBIfam" id="TIGR00797">
    <property type="entry name" value="matE"/>
    <property type="match status" value="1"/>
</dbReference>
<dbReference type="GO" id="GO:0015297">
    <property type="term" value="F:antiporter activity"/>
    <property type="evidence" value="ECO:0007669"/>
    <property type="project" value="InterPro"/>
</dbReference>
<keyword evidence="6 7" id="KW-0472">Membrane</keyword>
<feature type="transmembrane region" description="Helical" evidence="7">
    <location>
        <begin position="361"/>
        <end position="381"/>
    </location>
</feature>
<keyword evidence="5 7" id="KW-1133">Transmembrane helix</keyword>
<dbReference type="GO" id="GO:0042910">
    <property type="term" value="F:xenobiotic transmembrane transporter activity"/>
    <property type="evidence" value="ECO:0007669"/>
    <property type="project" value="InterPro"/>
</dbReference>
<dbReference type="InterPro" id="IPR048279">
    <property type="entry name" value="MdtK-like"/>
</dbReference>
<dbReference type="EMBL" id="CP039381">
    <property type="protein sequence ID" value="QCT07724.1"/>
    <property type="molecule type" value="Genomic_DNA"/>
</dbReference>
<dbReference type="PANTHER" id="PTHR43549">
    <property type="entry name" value="MULTIDRUG RESISTANCE PROTEIN YPNP-RELATED"/>
    <property type="match status" value="1"/>
</dbReference>
<name>A0A4P8XYX5_9FIRM</name>
<dbReference type="InterPro" id="IPR002528">
    <property type="entry name" value="MATE_fam"/>
</dbReference>
<reference evidence="8 9" key="1">
    <citation type="submission" date="2019-04" db="EMBL/GenBank/DDBJ databases">
        <authorList>
            <person name="Embree M."/>
            <person name="Gaffney J.R."/>
        </authorList>
    </citation>
    <scope>NUCLEOTIDE SEQUENCE [LARGE SCALE GENOMIC DNA]</scope>
    <source>
        <strain evidence="8 9">JE7A12</strain>
    </source>
</reference>
<feature type="transmembrane region" description="Helical" evidence="7">
    <location>
        <begin position="420"/>
        <end position="440"/>
    </location>
</feature>
<evidence type="ECO:0000256" key="5">
    <source>
        <dbReference type="ARBA" id="ARBA00022989"/>
    </source>
</evidence>
<protein>
    <submittedName>
        <fullName evidence="8">MATE family efflux transporter</fullName>
    </submittedName>
</protein>
<evidence type="ECO:0000256" key="2">
    <source>
        <dbReference type="ARBA" id="ARBA00022448"/>
    </source>
</evidence>
<evidence type="ECO:0000313" key="9">
    <source>
        <dbReference type="Proteomes" id="UP000301475"/>
    </source>
</evidence>
<feature type="transmembrane region" description="Helical" evidence="7">
    <location>
        <begin position="393"/>
        <end position="414"/>
    </location>
</feature>
<keyword evidence="3" id="KW-1003">Cell membrane</keyword>
<evidence type="ECO:0000256" key="7">
    <source>
        <dbReference type="SAM" id="Phobius"/>
    </source>
</evidence>
<dbReference type="Pfam" id="PF01554">
    <property type="entry name" value="MatE"/>
    <property type="match status" value="2"/>
</dbReference>
<evidence type="ECO:0000256" key="4">
    <source>
        <dbReference type="ARBA" id="ARBA00022692"/>
    </source>
</evidence>
<dbReference type="RefSeq" id="WP_138157715.1">
    <property type="nucleotide sequence ID" value="NZ_CP039381.1"/>
</dbReference>
<proteinExistence type="predicted"/>
<feature type="transmembrane region" description="Helical" evidence="7">
    <location>
        <begin position="20"/>
        <end position="37"/>
    </location>
</feature>
<feature type="transmembrane region" description="Helical" evidence="7">
    <location>
        <begin position="199"/>
        <end position="219"/>
    </location>
</feature>
<evidence type="ECO:0000313" key="8">
    <source>
        <dbReference type="EMBL" id="QCT07724.1"/>
    </source>
</evidence>
<keyword evidence="2" id="KW-0813">Transport</keyword>
<dbReference type="KEGG" id="ruj:E5Z56_10325"/>
<keyword evidence="4 7" id="KW-0812">Transmembrane</keyword>
<organism evidence="8 9">
    <name type="scientific">Ruminococcus bovis</name>
    <dbReference type="NCBI Taxonomy" id="2564099"/>
    <lineage>
        <taxon>Bacteria</taxon>
        <taxon>Bacillati</taxon>
        <taxon>Bacillota</taxon>
        <taxon>Clostridia</taxon>
        <taxon>Eubacteriales</taxon>
        <taxon>Oscillospiraceae</taxon>
        <taxon>Ruminococcus</taxon>
    </lineage>
</organism>
<comment type="subcellular location">
    <subcellularLocation>
        <location evidence="1">Cell membrane</location>
        <topology evidence="1">Multi-pass membrane protein</topology>
    </subcellularLocation>
</comment>
<feature type="transmembrane region" description="Helical" evidence="7">
    <location>
        <begin position="98"/>
        <end position="119"/>
    </location>
</feature>
<dbReference type="OrthoDB" id="9776324at2"/>
<dbReference type="PIRSF" id="PIRSF006603">
    <property type="entry name" value="DinF"/>
    <property type="match status" value="1"/>
</dbReference>
<feature type="transmembrane region" description="Helical" evidence="7">
    <location>
        <begin position="139"/>
        <end position="161"/>
    </location>
</feature>
<evidence type="ECO:0000256" key="1">
    <source>
        <dbReference type="ARBA" id="ARBA00004651"/>
    </source>
</evidence>
<dbReference type="CDD" id="cd13138">
    <property type="entry name" value="MATE_yoeA_like"/>
    <property type="match status" value="1"/>
</dbReference>
<evidence type="ECO:0000256" key="6">
    <source>
        <dbReference type="ARBA" id="ARBA00023136"/>
    </source>
</evidence>
<dbReference type="PANTHER" id="PTHR43549:SF3">
    <property type="entry name" value="MULTIDRUG RESISTANCE PROTEIN YPNP-RELATED"/>
    <property type="match status" value="1"/>
</dbReference>
<evidence type="ECO:0000256" key="3">
    <source>
        <dbReference type="ARBA" id="ARBA00022475"/>
    </source>
</evidence>
<dbReference type="AlphaFoldDB" id="A0A4P8XYX5"/>
<feature type="transmembrane region" description="Helical" evidence="7">
    <location>
        <begin position="320"/>
        <end position="341"/>
    </location>
</feature>